<dbReference type="AlphaFoldDB" id="A0A1R3K8U7"/>
<dbReference type="GO" id="GO:0032299">
    <property type="term" value="C:ribonuclease H2 complex"/>
    <property type="evidence" value="ECO:0007669"/>
    <property type="project" value="InterPro"/>
</dbReference>
<dbReference type="Proteomes" id="UP000187203">
    <property type="component" value="Unassembled WGS sequence"/>
</dbReference>
<evidence type="ECO:0000313" key="2">
    <source>
        <dbReference type="EMBL" id="OMP03527.1"/>
    </source>
</evidence>
<proteinExistence type="predicted"/>
<evidence type="ECO:0000259" key="1">
    <source>
        <dbReference type="Pfam" id="PF17745"/>
    </source>
</evidence>
<dbReference type="PANTHER" id="PTHR13383:SF11">
    <property type="entry name" value="RIBONUCLEASE H2 SUBUNIT B"/>
    <property type="match status" value="1"/>
</dbReference>
<dbReference type="STRING" id="93759.A0A1R3K8U7"/>
<dbReference type="GO" id="GO:0005654">
    <property type="term" value="C:nucleoplasm"/>
    <property type="evidence" value="ECO:0007669"/>
    <property type="project" value="TreeGrafter"/>
</dbReference>
<reference evidence="3" key="1">
    <citation type="submission" date="2013-09" db="EMBL/GenBank/DDBJ databases">
        <title>Corchorus olitorius genome sequencing.</title>
        <authorList>
            <person name="Alam M."/>
            <person name="Haque M.S."/>
            <person name="Islam M.S."/>
            <person name="Emdad E.M."/>
            <person name="Islam M.M."/>
            <person name="Ahmed B."/>
            <person name="Halim A."/>
            <person name="Hossen Q.M.M."/>
            <person name="Hossain M.Z."/>
            <person name="Ahmed R."/>
            <person name="Khan M.M."/>
            <person name="Islam R."/>
            <person name="Rashid M.M."/>
            <person name="Khan S.A."/>
            <person name="Rahman M.S."/>
            <person name="Alam M."/>
            <person name="Yahiya A.S."/>
            <person name="Khan M.S."/>
            <person name="Azam M.S."/>
            <person name="Haque T."/>
            <person name="Lashkar M.Z.H."/>
            <person name="Akhand A.I."/>
            <person name="Morshed G."/>
            <person name="Roy S."/>
            <person name="Uddin K.S."/>
            <person name="Rabeya T."/>
            <person name="Hossain A.S."/>
            <person name="Chowdhury A."/>
            <person name="Snigdha A.R."/>
            <person name="Mortoza M.S."/>
            <person name="Matin S.A."/>
            <person name="Hoque S.M.E."/>
            <person name="Islam M.K."/>
            <person name="Roy D.K."/>
            <person name="Haider R."/>
            <person name="Moosa M.M."/>
            <person name="Elias S.M."/>
            <person name="Hasan A.M."/>
            <person name="Jahan S."/>
            <person name="Shafiuddin M."/>
            <person name="Mahmood N."/>
            <person name="Shommy N.S."/>
        </authorList>
    </citation>
    <scope>NUCLEOTIDE SEQUENCE [LARGE SCALE GENOMIC DNA]</scope>
    <source>
        <strain evidence="3">cv. O-4</strain>
    </source>
</reference>
<dbReference type="OrthoDB" id="29098at2759"/>
<name>A0A1R3K8U7_9ROSI</name>
<dbReference type="EMBL" id="AWUE01014487">
    <property type="protein sequence ID" value="OMP03527.1"/>
    <property type="molecule type" value="Genomic_DNA"/>
</dbReference>
<feature type="domain" description="Rnh202 triple barrel" evidence="1">
    <location>
        <begin position="141"/>
        <end position="183"/>
    </location>
</feature>
<protein>
    <submittedName>
        <fullName evidence="2">Ribonuclease H2, subunit B</fullName>
    </submittedName>
</protein>
<gene>
    <name evidence="2" type="ORF">COLO4_10365</name>
</gene>
<evidence type="ECO:0000313" key="3">
    <source>
        <dbReference type="Proteomes" id="UP000187203"/>
    </source>
</evidence>
<accession>A0A1R3K8U7</accession>
<organism evidence="2 3">
    <name type="scientific">Corchorus olitorius</name>
    <dbReference type="NCBI Taxonomy" id="93759"/>
    <lineage>
        <taxon>Eukaryota</taxon>
        <taxon>Viridiplantae</taxon>
        <taxon>Streptophyta</taxon>
        <taxon>Embryophyta</taxon>
        <taxon>Tracheophyta</taxon>
        <taxon>Spermatophyta</taxon>
        <taxon>Magnoliopsida</taxon>
        <taxon>eudicotyledons</taxon>
        <taxon>Gunneridae</taxon>
        <taxon>Pentapetalae</taxon>
        <taxon>rosids</taxon>
        <taxon>malvids</taxon>
        <taxon>Malvales</taxon>
        <taxon>Malvaceae</taxon>
        <taxon>Grewioideae</taxon>
        <taxon>Apeibeae</taxon>
        <taxon>Corchorus</taxon>
    </lineage>
</organism>
<dbReference type="GO" id="GO:0006401">
    <property type="term" value="P:RNA catabolic process"/>
    <property type="evidence" value="ECO:0007669"/>
    <property type="project" value="TreeGrafter"/>
</dbReference>
<dbReference type="InterPro" id="IPR041195">
    <property type="entry name" value="Rnh202_N"/>
</dbReference>
<comment type="caution">
    <text evidence="2">The sequence shown here is derived from an EMBL/GenBank/DDBJ whole genome shotgun (WGS) entry which is preliminary data.</text>
</comment>
<dbReference type="InterPro" id="IPR040456">
    <property type="entry name" value="RNase_H2_suB"/>
</dbReference>
<keyword evidence="3" id="KW-1185">Reference proteome</keyword>
<dbReference type="Gene3D" id="2.20.25.530">
    <property type="match status" value="1"/>
</dbReference>
<dbReference type="PANTHER" id="PTHR13383">
    <property type="entry name" value="RIBONUCLEASE H2 SUBUNIT B"/>
    <property type="match status" value="1"/>
</dbReference>
<sequence>MVRVLGYRISQIYHRRFTCITRRSLSGRWRKLSVMEKPFKSEFELRGDLGKTSIQPRLKIGSELGPQLAISDLSWVTSFCNRVDTPSPMAKSGGSDTKYGAREIEMEKLREDLEAETRPEIAPQSSQGVDESRLLIAPGLKTSYLLCNGSLQELHWFKQSYGSWFLGDYVSEDGSLYTATPIDPVFIMLPIFEEARMKVCQLKQTLPALDQNYAARDEKDTCILLENVIYD</sequence>
<dbReference type="Pfam" id="PF17745">
    <property type="entry name" value="Ydr279_N"/>
    <property type="match status" value="1"/>
</dbReference>